<proteinExistence type="predicted"/>
<dbReference type="STRING" id="669874.A0A1E4U3D1"/>
<dbReference type="Pfam" id="PF04825">
    <property type="entry name" value="Rad21_Rec8_N"/>
    <property type="match status" value="1"/>
</dbReference>
<dbReference type="GO" id="GO:0007064">
    <property type="term" value="P:mitotic sister chromatid cohesion"/>
    <property type="evidence" value="ECO:0007669"/>
    <property type="project" value="TreeGrafter"/>
</dbReference>
<reference evidence="5" key="1">
    <citation type="submission" date="2016-05" db="EMBL/GenBank/DDBJ databases">
        <title>Comparative genomics of biotechnologically important yeasts.</title>
        <authorList>
            <consortium name="DOE Joint Genome Institute"/>
            <person name="Riley R."/>
            <person name="Haridas S."/>
            <person name="Wolfe K.H."/>
            <person name="Lopes M.R."/>
            <person name="Hittinger C.T."/>
            <person name="Goker M."/>
            <person name="Salamov A."/>
            <person name="Wisecaver J."/>
            <person name="Long T.M."/>
            <person name="Aerts A.L."/>
            <person name="Barry K."/>
            <person name="Choi C."/>
            <person name="Clum A."/>
            <person name="Coughlan A.Y."/>
            <person name="Deshpande S."/>
            <person name="Douglass A.P."/>
            <person name="Hanson S.J."/>
            <person name="Klenk H.-P."/>
            <person name="Labutti K."/>
            <person name="Lapidus A."/>
            <person name="Lindquist E."/>
            <person name="Lipzen A."/>
            <person name="Meier-Kolthoff J.P."/>
            <person name="Ohm R.A."/>
            <person name="Otillar R.P."/>
            <person name="Pangilinan J."/>
            <person name="Peng Y."/>
            <person name="Rokas A."/>
            <person name="Rosa C.A."/>
            <person name="Scheuner C."/>
            <person name="Sibirny A.A."/>
            <person name="Slot J.C."/>
            <person name="Stielow J.B."/>
            <person name="Sun H."/>
            <person name="Kurtzman C.P."/>
            <person name="Blackwell M."/>
            <person name="Grigoriev I.V."/>
            <person name="Jeffries T.W."/>
        </authorList>
    </citation>
    <scope>NUCLEOTIDE SEQUENCE [LARGE SCALE GENOMIC DNA]</scope>
    <source>
        <strain evidence="5">NRRL Y-2460</strain>
    </source>
</reference>
<sequence length="221" mass="24690">MSFSQQLLSRDGPLAHVWLAANLEKKLTKNQLLSTNISKTTLAISDSNRSLQVEPLALRWTGTLLYGIVRIYSRKAKYLLDDVSDALFRLKTCFKSNSNSVILPAEATVIPSVKQVILNDTVTANDLLYQAPLSFDDDNTNEQVKNYGSENMNEDSLVVDASTGSIELGRGNEFMDDLDHHHNNSMNNNDLDLELDFDLGEDEENVSHRVSDISVVKKKTN</sequence>
<accession>A0A1E4U3D1</accession>
<keyword evidence="5" id="KW-1185">Reference proteome</keyword>
<dbReference type="PANTHER" id="PTHR12585">
    <property type="entry name" value="SCC1 / RAD21 FAMILY MEMBER"/>
    <property type="match status" value="1"/>
</dbReference>
<evidence type="ECO:0000313" key="4">
    <source>
        <dbReference type="EMBL" id="ODV98408.1"/>
    </source>
</evidence>
<dbReference type="InterPro" id="IPR006910">
    <property type="entry name" value="Rad21_Rec8_N"/>
</dbReference>
<dbReference type="OrthoDB" id="10071381at2759"/>
<organism evidence="4 5">
    <name type="scientific">Pachysolen tannophilus NRRL Y-2460</name>
    <dbReference type="NCBI Taxonomy" id="669874"/>
    <lineage>
        <taxon>Eukaryota</taxon>
        <taxon>Fungi</taxon>
        <taxon>Dikarya</taxon>
        <taxon>Ascomycota</taxon>
        <taxon>Saccharomycotina</taxon>
        <taxon>Pichiomycetes</taxon>
        <taxon>Pachysolenaceae</taxon>
        <taxon>Pachysolen</taxon>
    </lineage>
</organism>
<dbReference type="EMBL" id="KV454011">
    <property type="protein sequence ID" value="ODV98408.1"/>
    <property type="molecule type" value="Genomic_DNA"/>
</dbReference>
<dbReference type="GO" id="GO:1990414">
    <property type="term" value="P:replication-born double-strand break repair via sister chromatid exchange"/>
    <property type="evidence" value="ECO:0007669"/>
    <property type="project" value="TreeGrafter"/>
</dbReference>
<dbReference type="InterPro" id="IPR039781">
    <property type="entry name" value="Rad21/Rec8-like"/>
</dbReference>
<gene>
    <name evidence="4" type="ORF">PACTADRAFT_31802</name>
</gene>
<evidence type="ECO:0000259" key="3">
    <source>
        <dbReference type="Pfam" id="PF04825"/>
    </source>
</evidence>
<dbReference type="Proteomes" id="UP000094236">
    <property type="component" value="Unassembled WGS sequence"/>
</dbReference>
<evidence type="ECO:0000313" key="5">
    <source>
        <dbReference type="Proteomes" id="UP000094236"/>
    </source>
</evidence>
<dbReference type="GO" id="GO:0003682">
    <property type="term" value="F:chromatin binding"/>
    <property type="evidence" value="ECO:0007669"/>
    <property type="project" value="TreeGrafter"/>
</dbReference>
<protein>
    <recommendedName>
        <fullName evidence="3">Rad21/Rec8-like protein N-terminal domain-containing protein</fullName>
    </recommendedName>
</protein>
<evidence type="ECO:0000256" key="2">
    <source>
        <dbReference type="ARBA" id="ARBA00023242"/>
    </source>
</evidence>
<dbReference type="PANTHER" id="PTHR12585:SF69">
    <property type="entry name" value="FI11703P"/>
    <property type="match status" value="1"/>
</dbReference>
<dbReference type="GO" id="GO:0030892">
    <property type="term" value="C:mitotic cohesin complex"/>
    <property type="evidence" value="ECO:0007669"/>
    <property type="project" value="TreeGrafter"/>
</dbReference>
<name>A0A1E4U3D1_PACTA</name>
<dbReference type="AlphaFoldDB" id="A0A1E4U3D1"/>
<dbReference type="GO" id="GO:0005634">
    <property type="term" value="C:nucleus"/>
    <property type="evidence" value="ECO:0007669"/>
    <property type="project" value="UniProtKB-SubCell"/>
</dbReference>
<feature type="domain" description="Rad21/Rec8-like protein N-terminal" evidence="3">
    <location>
        <begin position="1"/>
        <end position="107"/>
    </location>
</feature>
<keyword evidence="2" id="KW-0539">Nucleus</keyword>
<evidence type="ECO:0000256" key="1">
    <source>
        <dbReference type="ARBA" id="ARBA00004123"/>
    </source>
</evidence>
<comment type="subcellular location">
    <subcellularLocation>
        <location evidence="1">Nucleus</location>
    </subcellularLocation>
</comment>